<evidence type="ECO:0000256" key="2">
    <source>
        <dbReference type="SAM" id="Phobius"/>
    </source>
</evidence>
<protein>
    <submittedName>
        <fullName evidence="3">Uncharacterized protein</fullName>
    </submittedName>
</protein>
<keyword evidence="2" id="KW-1133">Transmembrane helix</keyword>
<keyword evidence="2" id="KW-0472">Membrane</keyword>
<accession>A0ABT5Z5B3</accession>
<comment type="caution">
    <text evidence="3">The sequence shown here is derived from an EMBL/GenBank/DDBJ whole genome shotgun (WGS) entry which is preliminary data.</text>
</comment>
<dbReference type="Proteomes" id="UP001220022">
    <property type="component" value="Unassembled WGS sequence"/>
</dbReference>
<proteinExistence type="predicted"/>
<organism evidence="3 4">
    <name type="scientific">Streptantibioticus ferralitis</name>
    <dbReference type="NCBI Taxonomy" id="236510"/>
    <lineage>
        <taxon>Bacteria</taxon>
        <taxon>Bacillati</taxon>
        <taxon>Actinomycetota</taxon>
        <taxon>Actinomycetes</taxon>
        <taxon>Kitasatosporales</taxon>
        <taxon>Streptomycetaceae</taxon>
        <taxon>Streptantibioticus</taxon>
    </lineage>
</organism>
<keyword evidence="4" id="KW-1185">Reference proteome</keyword>
<sequence>MTTGDGPFGALRRSVVAAGAAVVTMLLVAVLAAVLGIVEVVARHTPFGVWTLGVAVAVGSGTGLFVWFRSPRAGSARRGAKPRPGAGTPMLIPWPESVPPEGAGAGSQTAGTTALRLKRGFLAALDGRDVAEAARLLAAVATLPGQEDWVASARRRLDALRSQTRRSRP</sequence>
<dbReference type="EMBL" id="JARHTQ010000018">
    <property type="protein sequence ID" value="MDF2258857.1"/>
    <property type="molecule type" value="Genomic_DNA"/>
</dbReference>
<keyword evidence="2" id="KW-0812">Transmembrane</keyword>
<reference evidence="3 4" key="1">
    <citation type="submission" date="2023-03" db="EMBL/GenBank/DDBJ databases">
        <title>Draft genome sequence of type strain Streptomyces ferralitis JCM 14344.</title>
        <authorList>
            <person name="Klaysubun C."/>
            <person name="Duangmal K."/>
        </authorList>
    </citation>
    <scope>NUCLEOTIDE SEQUENCE [LARGE SCALE GENOMIC DNA]</scope>
    <source>
        <strain evidence="3 4">JCM 14344</strain>
    </source>
</reference>
<evidence type="ECO:0000313" key="3">
    <source>
        <dbReference type="EMBL" id="MDF2258857.1"/>
    </source>
</evidence>
<feature type="compositionally biased region" description="Low complexity" evidence="1">
    <location>
        <begin position="76"/>
        <end position="89"/>
    </location>
</feature>
<name>A0ABT5Z5B3_9ACTN</name>
<evidence type="ECO:0000256" key="1">
    <source>
        <dbReference type="SAM" id="MobiDB-lite"/>
    </source>
</evidence>
<gene>
    <name evidence="3" type="ORF">P2L57_25010</name>
</gene>
<dbReference type="RefSeq" id="WP_275818280.1">
    <property type="nucleotide sequence ID" value="NZ_BAAANM010000014.1"/>
</dbReference>
<feature type="region of interest" description="Disordered" evidence="1">
    <location>
        <begin position="76"/>
        <end position="108"/>
    </location>
</feature>
<feature type="transmembrane region" description="Helical" evidence="2">
    <location>
        <begin position="15"/>
        <end position="41"/>
    </location>
</feature>
<evidence type="ECO:0000313" key="4">
    <source>
        <dbReference type="Proteomes" id="UP001220022"/>
    </source>
</evidence>
<feature type="transmembrane region" description="Helical" evidence="2">
    <location>
        <begin position="47"/>
        <end position="68"/>
    </location>
</feature>